<dbReference type="InterPro" id="IPR036388">
    <property type="entry name" value="WH-like_DNA-bd_sf"/>
</dbReference>
<feature type="domain" description="OmpR/PhoB-type" evidence="3">
    <location>
        <begin position="1"/>
        <end position="97"/>
    </location>
</feature>
<dbReference type="GO" id="GO:0000160">
    <property type="term" value="P:phosphorelay signal transduction system"/>
    <property type="evidence" value="ECO:0007669"/>
    <property type="project" value="InterPro"/>
</dbReference>
<dbReference type="OrthoDB" id="341967at2"/>
<comment type="caution">
    <text evidence="4">The sequence shown here is derived from an EMBL/GenBank/DDBJ whole genome shotgun (WGS) entry which is preliminary data.</text>
</comment>
<reference evidence="4 5" key="1">
    <citation type="submission" date="2019-11" db="EMBL/GenBank/DDBJ databases">
        <authorList>
            <person name="Dong K."/>
        </authorList>
    </citation>
    <scope>NUCLEOTIDE SEQUENCE [LARGE SCALE GENOMIC DNA]</scope>
    <source>
        <strain evidence="4 5">NBRC 112902</strain>
    </source>
</reference>
<accession>A0A844HL54</accession>
<dbReference type="GO" id="GO:0003677">
    <property type="term" value="F:DNA binding"/>
    <property type="evidence" value="ECO:0007669"/>
    <property type="project" value="UniProtKB-UniRule"/>
</dbReference>
<dbReference type="InterPro" id="IPR001867">
    <property type="entry name" value="OmpR/PhoB-type_DNA-bd"/>
</dbReference>
<dbReference type="SMART" id="SM00862">
    <property type="entry name" value="Trans_reg_C"/>
    <property type="match status" value="1"/>
</dbReference>
<dbReference type="SUPFAM" id="SSF48452">
    <property type="entry name" value="TPR-like"/>
    <property type="match status" value="1"/>
</dbReference>
<dbReference type="Proteomes" id="UP000449846">
    <property type="component" value="Unassembled WGS sequence"/>
</dbReference>
<dbReference type="InterPro" id="IPR016032">
    <property type="entry name" value="Sig_transdc_resp-reg_C-effctor"/>
</dbReference>
<dbReference type="Pfam" id="PF00486">
    <property type="entry name" value="Trans_reg_C"/>
    <property type="match status" value="1"/>
</dbReference>
<dbReference type="Gene3D" id="1.10.10.10">
    <property type="entry name" value="Winged helix-like DNA-binding domain superfamily/Winged helix DNA-binding domain"/>
    <property type="match status" value="1"/>
</dbReference>
<evidence type="ECO:0000256" key="2">
    <source>
        <dbReference type="PROSITE-ProRule" id="PRU01091"/>
    </source>
</evidence>
<keyword evidence="5" id="KW-1185">Reference proteome</keyword>
<evidence type="ECO:0000256" key="1">
    <source>
        <dbReference type="ARBA" id="ARBA00023125"/>
    </source>
</evidence>
<dbReference type="SUPFAM" id="SSF46894">
    <property type="entry name" value="C-terminal effector domain of the bipartite response regulators"/>
    <property type="match status" value="1"/>
</dbReference>
<protein>
    <recommendedName>
        <fullName evidence="3">OmpR/PhoB-type domain-containing protein</fullName>
    </recommendedName>
</protein>
<evidence type="ECO:0000313" key="4">
    <source>
        <dbReference type="EMBL" id="MTH60586.1"/>
    </source>
</evidence>
<organism evidence="4 5">
    <name type="scientific">Paracoccus litorisediminis</name>
    <dbReference type="NCBI Taxonomy" id="2006130"/>
    <lineage>
        <taxon>Bacteria</taxon>
        <taxon>Pseudomonadati</taxon>
        <taxon>Pseudomonadota</taxon>
        <taxon>Alphaproteobacteria</taxon>
        <taxon>Rhodobacterales</taxon>
        <taxon>Paracoccaceae</taxon>
        <taxon>Paracoccus</taxon>
    </lineage>
</organism>
<evidence type="ECO:0000313" key="5">
    <source>
        <dbReference type="Proteomes" id="UP000449846"/>
    </source>
</evidence>
<keyword evidence="1 2" id="KW-0238">DNA-binding</keyword>
<feature type="DNA-binding region" description="OmpR/PhoB-type" evidence="2">
    <location>
        <begin position="1"/>
        <end position="97"/>
    </location>
</feature>
<evidence type="ECO:0000259" key="3">
    <source>
        <dbReference type="PROSITE" id="PS51755"/>
    </source>
</evidence>
<dbReference type="GO" id="GO:0006355">
    <property type="term" value="P:regulation of DNA-templated transcription"/>
    <property type="evidence" value="ECO:0007669"/>
    <property type="project" value="InterPro"/>
</dbReference>
<dbReference type="EMBL" id="WMIG01000009">
    <property type="protein sequence ID" value="MTH60586.1"/>
    <property type="molecule type" value="Genomic_DNA"/>
</dbReference>
<name>A0A844HL54_9RHOB</name>
<dbReference type="CDD" id="cd00383">
    <property type="entry name" value="trans_reg_C"/>
    <property type="match status" value="1"/>
</dbReference>
<dbReference type="RefSeq" id="WP_155040531.1">
    <property type="nucleotide sequence ID" value="NZ_JBHGCD010000014.1"/>
</dbReference>
<proteinExistence type="predicted"/>
<dbReference type="AlphaFoldDB" id="A0A844HL54"/>
<dbReference type="PROSITE" id="PS51755">
    <property type="entry name" value="OMPR_PHOB"/>
    <property type="match status" value="1"/>
</dbReference>
<sequence length="583" mass="63341">MIHRFGAFELDEDARSLHLNGADQKVQPLVFDLLAHLLRNAGRVVPKDELMDALWPDVIVTEASLQRLVSLARRALEPGGMGDAIRSFVRHGYRFALDRPGLGHLDAMTDPVPDNRIEAADLARLHDWAGLVQRFEALDGHGGLGGADLDLWAFAVECRGRPFEAIPVLIRGVAAHLAEDRPELAARAAVTIAKLELERSAPAAAAGWLDRAEALAGSHQHPRLAAYLLWMRSRLATFSGRADEALSLSMRASEAARICGDAGLIALTLTYEGFYNIALGDTAQGIDQQNHAAAIALSSQVDPVTGSLVYCNILWSCRTFSDWARARQWSIGFETWCAASFAEVPGSCDLHRAEILGTQRRLPEALQAIETAIPKLSDEEAFSIGEGYRVRGDLRAMMGDLDGARADFAAAYASGWDAEPGNAFLLAETGQHESALAALDRTLSGASWYHLQRRGMLLAHKARIAALAGRGDVARAALDELQSQPGRWSQPAAHALMNEARYWLDPEDPEAARFLMLARQLWTGAGIEYHAARVRLDLARLYLRAGDEMAARAEISACLRSAERIGSPRLQLEAGALAAPVPN</sequence>
<gene>
    <name evidence="4" type="ORF">GL300_15320</name>
</gene>
<dbReference type="InterPro" id="IPR011990">
    <property type="entry name" value="TPR-like_helical_dom_sf"/>
</dbReference>